<dbReference type="PANTHER" id="PTHR43685:SF3">
    <property type="entry name" value="SLR2126 PROTEIN"/>
    <property type="match status" value="1"/>
</dbReference>
<dbReference type="EMBL" id="DUFG01000001">
    <property type="protein sequence ID" value="HIH07735.1"/>
    <property type="molecule type" value="Genomic_DNA"/>
</dbReference>
<keyword evidence="1" id="KW-1133">Transmembrane helix</keyword>
<gene>
    <name evidence="3" type="ORF">HA237_00025</name>
</gene>
<dbReference type="SUPFAM" id="SSF53448">
    <property type="entry name" value="Nucleotide-diphospho-sugar transferases"/>
    <property type="match status" value="1"/>
</dbReference>
<evidence type="ECO:0000256" key="1">
    <source>
        <dbReference type="SAM" id="Phobius"/>
    </source>
</evidence>
<feature type="transmembrane region" description="Helical" evidence="1">
    <location>
        <begin position="246"/>
        <end position="273"/>
    </location>
</feature>
<organism evidence="3 4">
    <name type="scientific">Candidatus Iainarchaeum sp</name>
    <dbReference type="NCBI Taxonomy" id="3101447"/>
    <lineage>
        <taxon>Archaea</taxon>
        <taxon>Candidatus Iainarchaeota</taxon>
        <taxon>Candidatus Iainarchaeia</taxon>
        <taxon>Candidatus Iainarchaeales</taxon>
        <taxon>Candidatus Iainarchaeaceae</taxon>
        <taxon>Candidatus Iainarchaeum</taxon>
    </lineage>
</organism>
<evidence type="ECO:0000313" key="3">
    <source>
        <dbReference type="EMBL" id="HIH07735.1"/>
    </source>
</evidence>
<dbReference type="PROSITE" id="PS51257">
    <property type="entry name" value="PROKAR_LIPOPROTEIN"/>
    <property type="match status" value="1"/>
</dbReference>
<keyword evidence="1" id="KW-0812">Transmembrane</keyword>
<proteinExistence type="predicted"/>
<dbReference type="PANTHER" id="PTHR43685">
    <property type="entry name" value="GLYCOSYLTRANSFERASE"/>
    <property type="match status" value="1"/>
</dbReference>
<feature type="transmembrane region" description="Helical" evidence="1">
    <location>
        <begin position="293"/>
        <end position="315"/>
    </location>
</feature>
<accession>A0A7J4IU04</accession>
<protein>
    <submittedName>
        <fullName evidence="3">Glycosyltransferase</fullName>
    </submittedName>
</protein>
<comment type="caution">
    <text evidence="3">The sequence shown here is derived from an EMBL/GenBank/DDBJ whole genome shotgun (WGS) entry which is preliminary data.</text>
</comment>
<dbReference type="InterPro" id="IPR001173">
    <property type="entry name" value="Glyco_trans_2-like"/>
</dbReference>
<dbReference type="InterPro" id="IPR050834">
    <property type="entry name" value="Glycosyltransf_2"/>
</dbReference>
<dbReference type="AlphaFoldDB" id="A0A7J4IU04"/>
<evidence type="ECO:0000259" key="2">
    <source>
        <dbReference type="Pfam" id="PF00535"/>
    </source>
</evidence>
<dbReference type="GO" id="GO:0016740">
    <property type="term" value="F:transferase activity"/>
    <property type="evidence" value="ECO:0007669"/>
    <property type="project" value="UniProtKB-KW"/>
</dbReference>
<keyword evidence="3" id="KW-0808">Transferase</keyword>
<feature type="domain" description="Glycosyltransferase 2-like" evidence="2">
    <location>
        <begin position="4"/>
        <end position="157"/>
    </location>
</feature>
<name>A0A7J4IU04_9ARCH</name>
<dbReference type="InterPro" id="IPR029044">
    <property type="entry name" value="Nucleotide-diphossugar_trans"/>
</dbReference>
<dbReference type="Gene3D" id="3.90.550.10">
    <property type="entry name" value="Spore Coat Polysaccharide Biosynthesis Protein SpsA, Chain A"/>
    <property type="match status" value="1"/>
</dbReference>
<sequence>MKVSVIIPAFNSSSTISSCIESVLKQGFKDFEIIVVNDGSTDETEKIVKKFSGVRLLSQENRGPAAARNLGASKAKGEIVAFIDADCIASEDWLDEVVKTFEDKEVAGVQGSYKCNQKELIARFIQVEIENRYKKMLKASKLDWIGSYSAAYRREVFLREAGYDEKFRKASGEDPELSFKLSKKGYKLVFNQKAVVYHSHPTALWKYLKSKFQHAFWRVRLYSKHREKIVQDSYTPQVIKLQIAMFYVFSASILGLAFSSFFVWPLAVSLALMFLSSLPFSFEALRKDFSLGIVAPAIVFLRSAAFGFGLIAGILNGVALK</sequence>
<keyword evidence="1" id="KW-0472">Membrane</keyword>
<evidence type="ECO:0000313" key="4">
    <source>
        <dbReference type="Proteomes" id="UP000577419"/>
    </source>
</evidence>
<dbReference type="Pfam" id="PF00535">
    <property type="entry name" value="Glycos_transf_2"/>
    <property type="match status" value="1"/>
</dbReference>
<reference evidence="4" key="1">
    <citation type="journal article" date="2020" name="bioRxiv">
        <title>A rank-normalized archaeal taxonomy based on genome phylogeny resolves widespread incomplete and uneven classifications.</title>
        <authorList>
            <person name="Rinke C."/>
            <person name="Chuvochina M."/>
            <person name="Mussig A.J."/>
            <person name="Chaumeil P.-A."/>
            <person name="Waite D.W."/>
            <person name="Whitman W.B."/>
            <person name="Parks D.H."/>
            <person name="Hugenholtz P."/>
        </authorList>
    </citation>
    <scope>NUCLEOTIDE SEQUENCE [LARGE SCALE GENOMIC DNA]</scope>
</reference>
<dbReference type="Proteomes" id="UP000577419">
    <property type="component" value="Unassembled WGS sequence"/>
</dbReference>